<organism evidence="1 2">
    <name type="scientific">Symbiodinium pilosum</name>
    <name type="common">Dinoflagellate</name>
    <dbReference type="NCBI Taxonomy" id="2952"/>
    <lineage>
        <taxon>Eukaryota</taxon>
        <taxon>Sar</taxon>
        <taxon>Alveolata</taxon>
        <taxon>Dinophyceae</taxon>
        <taxon>Suessiales</taxon>
        <taxon>Symbiodiniaceae</taxon>
        <taxon>Symbiodinium</taxon>
    </lineage>
</organism>
<reference evidence="1" key="1">
    <citation type="submission" date="2021-02" db="EMBL/GenBank/DDBJ databases">
        <authorList>
            <person name="Dougan E. K."/>
            <person name="Rhodes N."/>
            <person name="Thang M."/>
            <person name="Chan C."/>
        </authorList>
    </citation>
    <scope>NUCLEOTIDE SEQUENCE</scope>
</reference>
<dbReference type="OrthoDB" id="5959761at2759"/>
<sequence>DSRDQAGYQLSSIRLFLSSVLGADAAAAAQRASGELPVLTALAGGGAAGAMLRQLLVLLQHPDTDVEEAIKFLESAFCAEASWGSDRPWATAAEAAILVLLRKNCSAVAANIAAGLKVVEEEFDRAVAAESKALQRAYCEVARLRSAVAFLLSRFTGFAVEETGSADGLQQAILSLDQSIKGYVEEGFDLGCPNFDRPKQSWSVPYSHWWVYRVHRVSNDFGLCS</sequence>
<comment type="caution">
    <text evidence="1">The sequence shown here is derived from an EMBL/GenBank/DDBJ whole genome shotgun (WGS) entry which is preliminary data.</text>
</comment>
<keyword evidence="2" id="KW-1185">Reference proteome</keyword>
<evidence type="ECO:0000313" key="2">
    <source>
        <dbReference type="Proteomes" id="UP000649617"/>
    </source>
</evidence>
<protein>
    <submittedName>
        <fullName evidence="1">PETH protein</fullName>
    </submittedName>
</protein>
<name>A0A812NP68_SYMPI</name>
<gene>
    <name evidence="1" type="primary">PETH</name>
    <name evidence="1" type="ORF">SPIL2461_LOCUS7384</name>
</gene>
<dbReference type="EMBL" id="CAJNIZ010011497">
    <property type="protein sequence ID" value="CAE7320224.1"/>
    <property type="molecule type" value="Genomic_DNA"/>
</dbReference>
<evidence type="ECO:0000313" key="1">
    <source>
        <dbReference type="EMBL" id="CAE7320224.1"/>
    </source>
</evidence>
<feature type="non-terminal residue" evidence="1">
    <location>
        <position position="225"/>
    </location>
</feature>
<dbReference type="AlphaFoldDB" id="A0A812NP68"/>
<dbReference type="Proteomes" id="UP000649617">
    <property type="component" value="Unassembled WGS sequence"/>
</dbReference>
<accession>A0A812NP68</accession>
<proteinExistence type="predicted"/>